<evidence type="ECO:0000256" key="11">
    <source>
        <dbReference type="ARBA" id="ARBA00023136"/>
    </source>
</evidence>
<evidence type="ECO:0000256" key="5">
    <source>
        <dbReference type="ARBA" id="ARBA00022676"/>
    </source>
</evidence>
<dbReference type="VEuPathDB" id="FungiDB:KRP22_14594"/>
<dbReference type="EnsemblProtists" id="Phyra74029">
    <property type="protein sequence ID" value="Phyra74029"/>
    <property type="gene ID" value="Phyra74029"/>
</dbReference>
<evidence type="ECO:0000256" key="10">
    <source>
        <dbReference type="ARBA" id="ARBA00022989"/>
    </source>
</evidence>
<keyword evidence="9" id="KW-0735">Signal-anchor</keyword>
<feature type="chain" id="PRO_5003587014" description="N-acetylgalactosaminide beta-1,3-galactosyltransferase" evidence="12">
    <location>
        <begin position="19"/>
        <end position="347"/>
    </location>
</feature>
<accession>H3GEF0</accession>
<dbReference type="AlphaFoldDB" id="H3GEF0"/>
<name>H3GEF0_PHYRM</name>
<proteinExistence type="inferred from homology"/>
<keyword evidence="12" id="KW-0732">Signal</keyword>
<reference evidence="15" key="1">
    <citation type="journal article" date="2006" name="Science">
        <title>Phytophthora genome sequences uncover evolutionary origins and mechanisms of pathogenesis.</title>
        <authorList>
            <person name="Tyler B.M."/>
            <person name="Tripathy S."/>
            <person name="Zhang X."/>
            <person name="Dehal P."/>
            <person name="Jiang R.H."/>
            <person name="Aerts A."/>
            <person name="Arredondo F.D."/>
            <person name="Baxter L."/>
            <person name="Bensasson D."/>
            <person name="Beynon J.L."/>
            <person name="Chapman J."/>
            <person name="Damasceno C.M."/>
            <person name="Dorrance A.E."/>
            <person name="Dou D."/>
            <person name="Dickerman A.W."/>
            <person name="Dubchak I.L."/>
            <person name="Garbelotto M."/>
            <person name="Gijzen M."/>
            <person name="Gordon S.G."/>
            <person name="Govers F."/>
            <person name="Grunwald N.J."/>
            <person name="Huang W."/>
            <person name="Ivors K.L."/>
            <person name="Jones R.W."/>
            <person name="Kamoun S."/>
            <person name="Krampis K."/>
            <person name="Lamour K.H."/>
            <person name="Lee M.K."/>
            <person name="McDonald W.H."/>
            <person name="Medina M."/>
            <person name="Meijer H.J."/>
            <person name="Nordberg E.K."/>
            <person name="Maclean D.J."/>
            <person name="Ospina-Giraldo M.D."/>
            <person name="Morris P.F."/>
            <person name="Phuntumart V."/>
            <person name="Putnam N.H."/>
            <person name="Rash S."/>
            <person name="Rose J.K."/>
            <person name="Sakihama Y."/>
            <person name="Salamov A.A."/>
            <person name="Savidor A."/>
            <person name="Scheuring C.F."/>
            <person name="Smith B.M."/>
            <person name="Sobral B.W."/>
            <person name="Terry A."/>
            <person name="Torto-Alalibo T.A."/>
            <person name="Win J."/>
            <person name="Xu Z."/>
            <person name="Zhang H."/>
            <person name="Grigoriev I.V."/>
            <person name="Rokhsar D.S."/>
            <person name="Boore J.L."/>
        </authorList>
    </citation>
    <scope>NUCLEOTIDE SEQUENCE [LARGE SCALE GENOMIC DNA]</scope>
    <source>
        <strain evidence="15">Pr102</strain>
    </source>
</reference>
<comment type="pathway">
    <text evidence="2">Protein modification; protein glycosylation.</text>
</comment>
<feature type="signal peptide" evidence="12">
    <location>
        <begin position="1"/>
        <end position="18"/>
    </location>
</feature>
<dbReference type="OMA" id="WLLSKHD"/>
<evidence type="ECO:0000256" key="12">
    <source>
        <dbReference type="SAM" id="SignalP"/>
    </source>
</evidence>
<evidence type="ECO:0000256" key="9">
    <source>
        <dbReference type="ARBA" id="ARBA00022968"/>
    </source>
</evidence>
<keyword evidence="8" id="KW-0547">Nucleotide-binding</keyword>
<dbReference type="InterPro" id="IPR003378">
    <property type="entry name" value="Fringe-like_glycosylTrfase"/>
</dbReference>
<organism evidence="14 15">
    <name type="scientific">Phytophthora ramorum</name>
    <name type="common">Sudden oak death agent</name>
    <dbReference type="NCBI Taxonomy" id="164328"/>
    <lineage>
        <taxon>Eukaryota</taxon>
        <taxon>Sar</taxon>
        <taxon>Stramenopiles</taxon>
        <taxon>Oomycota</taxon>
        <taxon>Peronosporomycetes</taxon>
        <taxon>Peronosporales</taxon>
        <taxon>Peronosporaceae</taxon>
        <taxon>Phytophthora</taxon>
    </lineage>
</organism>
<dbReference type="GO" id="GO:0016263">
    <property type="term" value="F:glycoprotein-N-acetylgalactosamine 3-beta-galactosyltransferase activity"/>
    <property type="evidence" value="ECO:0000318"/>
    <property type="project" value="GO_Central"/>
</dbReference>
<evidence type="ECO:0000259" key="13">
    <source>
        <dbReference type="Pfam" id="PF02434"/>
    </source>
</evidence>
<keyword evidence="6" id="KW-0808">Transferase</keyword>
<dbReference type="GO" id="GO:0016020">
    <property type="term" value="C:membrane"/>
    <property type="evidence" value="ECO:0007669"/>
    <property type="project" value="UniProtKB-SubCell"/>
</dbReference>
<dbReference type="EMBL" id="DS566003">
    <property type="status" value="NOT_ANNOTATED_CDS"/>
    <property type="molecule type" value="Genomic_DNA"/>
</dbReference>
<evidence type="ECO:0000256" key="4">
    <source>
        <dbReference type="ARBA" id="ARBA00012557"/>
    </source>
</evidence>
<dbReference type="HOGENOM" id="CLU_035857_2_0_1"/>
<dbReference type="Gene3D" id="3.90.550.50">
    <property type="match status" value="1"/>
</dbReference>
<dbReference type="VEuPathDB" id="FungiDB:KRP23_5528"/>
<protein>
    <recommendedName>
        <fullName evidence="4">N-acetylgalactosaminide beta-1,3-galactosyltransferase</fullName>
        <ecNumber evidence="4">2.4.1.122</ecNumber>
    </recommendedName>
</protein>
<dbReference type="PANTHER" id="PTHR23033:SF14">
    <property type="entry name" value="GLYCOPROTEIN-N-ACETYLGALACTOSAMINE 3-BETA-GALACTOSYLTRANSFERASE 1-RELATED"/>
    <property type="match status" value="1"/>
</dbReference>
<evidence type="ECO:0000256" key="1">
    <source>
        <dbReference type="ARBA" id="ARBA00004606"/>
    </source>
</evidence>
<evidence type="ECO:0000256" key="7">
    <source>
        <dbReference type="ARBA" id="ARBA00022692"/>
    </source>
</evidence>
<comment type="subcellular location">
    <subcellularLocation>
        <location evidence="1">Membrane</location>
        <topology evidence="1">Single-pass type II membrane protein</topology>
    </subcellularLocation>
</comment>
<keyword evidence="5" id="KW-0328">Glycosyltransferase</keyword>
<keyword evidence="15" id="KW-1185">Reference proteome</keyword>
<dbReference type="InParanoid" id="H3GEF0"/>
<dbReference type="Pfam" id="PF02434">
    <property type="entry name" value="Fringe"/>
    <property type="match status" value="1"/>
</dbReference>
<dbReference type="PANTHER" id="PTHR23033">
    <property type="entry name" value="BETA1,3-GALACTOSYLTRANSFERASE"/>
    <property type="match status" value="1"/>
</dbReference>
<evidence type="ECO:0000313" key="15">
    <source>
        <dbReference type="Proteomes" id="UP000005238"/>
    </source>
</evidence>
<keyword evidence="7" id="KW-0812">Transmembrane</keyword>
<comment type="similarity">
    <text evidence="3">Belongs to the glycosyltransferase 31 family. Beta3-Gal-T subfamily.</text>
</comment>
<dbReference type="Proteomes" id="UP000005238">
    <property type="component" value="Unassembled WGS sequence"/>
</dbReference>
<dbReference type="STRING" id="164328.H3GEF0"/>
<reference evidence="14" key="2">
    <citation type="submission" date="2015-06" db="UniProtKB">
        <authorList>
            <consortium name="EnsemblProtists"/>
        </authorList>
    </citation>
    <scope>IDENTIFICATION</scope>
    <source>
        <strain evidence="14">Pr102</strain>
    </source>
</reference>
<evidence type="ECO:0000256" key="8">
    <source>
        <dbReference type="ARBA" id="ARBA00022741"/>
    </source>
</evidence>
<sequence length="347" mass="40398">MLLRLVLCICLLAASSVAHRPQLLEQLGTNVPAMSLVSVAPLSRAEAARTRVLCWVNTYHANHKARLRSIKKTWGRKCDKLLFMSDEEDPSVPTVQIVAPPLHETLWQKHREIVRLLAREYSEEQFDWVFKCDDDTFLLMENLKTYLNSPEIRAIPTDEPTLLGHRMTLQWWEMQRLFEPFEDHNPDHVAAVLKVKQDTQKDGGLLYTPGGGGYAMNWAYLKKLESIFDQPYCLPNELVPDDWAISFCMHHLGVTPLDTRDSEKRERFHQYDPDDLYSRPHDENAYDHKIFSSIYQENNWFSDHKGIGWQNGENCCAPDTISFHYVKPPLMELFYEYYYGVNVTTQS</sequence>
<evidence type="ECO:0000256" key="3">
    <source>
        <dbReference type="ARBA" id="ARBA00006462"/>
    </source>
</evidence>
<dbReference type="GO" id="GO:0000166">
    <property type="term" value="F:nucleotide binding"/>
    <property type="evidence" value="ECO:0007669"/>
    <property type="project" value="UniProtKB-KW"/>
</dbReference>
<evidence type="ECO:0000256" key="6">
    <source>
        <dbReference type="ARBA" id="ARBA00022679"/>
    </source>
</evidence>
<dbReference type="eggNOG" id="KOG2246">
    <property type="taxonomic scope" value="Eukaryota"/>
</dbReference>
<feature type="domain" description="Fringe-like glycosyltransferase" evidence="13">
    <location>
        <begin position="52"/>
        <end position="277"/>
    </location>
</feature>
<evidence type="ECO:0000313" key="14">
    <source>
        <dbReference type="EnsemblProtists" id="Phyra74029"/>
    </source>
</evidence>
<dbReference type="EC" id="2.4.1.122" evidence="4"/>
<evidence type="ECO:0000256" key="2">
    <source>
        <dbReference type="ARBA" id="ARBA00004922"/>
    </source>
</evidence>
<dbReference type="InterPro" id="IPR026050">
    <property type="entry name" value="C1GALT1/C1GALT1_chp1"/>
</dbReference>
<keyword evidence="10" id="KW-1133">Transmembrane helix</keyword>
<keyword evidence="11" id="KW-0472">Membrane</keyword>